<proteinExistence type="inferred from homology"/>
<dbReference type="EMBL" id="MU150246">
    <property type="protein sequence ID" value="KAF9465556.1"/>
    <property type="molecule type" value="Genomic_DNA"/>
</dbReference>
<dbReference type="OrthoDB" id="542931at2759"/>
<evidence type="ECO:0000256" key="9">
    <source>
        <dbReference type="SAM" id="Phobius"/>
    </source>
</evidence>
<evidence type="ECO:0000313" key="11">
    <source>
        <dbReference type="Proteomes" id="UP000807353"/>
    </source>
</evidence>
<dbReference type="GO" id="GO:0005802">
    <property type="term" value="C:trans-Golgi network"/>
    <property type="evidence" value="ECO:0007669"/>
    <property type="project" value="TreeGrafter"/>
</dbReference>
<keyword evidence="8 9" id="KW-0472">Membrane</keyword>
<dbReference type="PANTHER" id="PTHR12952">
    <property type="entry name" value="SYS1"/>
    <property type="match status" value="1"/>
</dbReference>
<organism evidence="10 11">
    <name type="scientific">Collybia nuda</name>
    <dbReference type="NCBI Taxonomy" id="64659"/>
    <lineage>
        <taxon>Eukaryota</taxon>
        <taxon>Fungi</taxon>
        <taxon>Dikarya</taxon>
        <taxon>Basidiomycota</taxon>
        <taxon>Agaricomycotina</taxon>
        <taxon>Agaricomycetes</taxon>
        <taxon>Agaricomycetidae</taxon>
        <taxon>Agaricales</taxon>
        <taxon>Tricholomatineae</taxon>
        <taxon>Clitocybaceae</taxon>
        <taxon>Collybia</taxon>
    </lineage>
</organism>
<evidence type="ECO:0000256" key="5">
    <source>
        <dbReference type="ARBA" id="ARBA00022927"/>
    </source>
</evidence>
<protein>
    <submittedName>
        <fullName evidence="10">Integral membrane protein S linking to the trans Golgi network-domain-containing protein</fullName>
    </submittedName>
</protein>
<dbReference type="GO" id="GO:0005829">
    <property type="term" value="C:cytosol"/>
    <property type="evidence" value="ECO:0007669"/>
    <property type="project" value="GOC"/>
</dbReference>
<reference evidence="10" key="1">
    <citation type="submission" date="2020-11" db="EMBL/GenBank/DDBJ databases">
        <authorList>
            <consortium name="DOE Joint Genome Institute"/>
            <person name="Ahrendt S."/>
            <person name="Riley R."/>
            <person name="Andreopoulos W."/>
            <person name="Labutti K."/>
            <person name="Pangilinan J."/>
            <person name="Ruiz-Duenas F.J."/>
            <person name="Barrasa J.M."/>
            <person name="Sanchez-Garcia M."/>
            <person name="Camarero S."/>
            <person name="Miyauchi S."/>
            <person name="Serrano A."/>
            <person name="Linde D."/>
            <person name="Babiker R."/>
            <person name="Drula E."/>
            <person name="Ayuso-Fernandez I."/>
            <person name="Pacheco R."/>
            <person name="Padilla G."/>
            <person name="Ferreira P."/>
            <person name="Barriuso J."/>
            <person name="Kellner H."/>
            <person name="Castanera R."/>
            <person name="Alfaro M."/>
            <person name="Ramirez L."/>
            <person name="Pisabarro A.G."/>
            <person name="Kuo A."/>
            <person name="Tritt A."/>
            <person name="Lipzen A."/>
            <person name="He G."/>
            <person name="Yan M."/>
            <person name="Ng V."/>
            <person name="Cullen D."/>
            <person name="Martin F."/>
            <person name="Rosso M.-N."/>
            <person name="Henrissat B."/>
            <person name="Hibbett D."/>
            <person name="Martinez A.T."/>
            <person name="Grigoriev I.V."/>
        </authorList>
    </citation>
    <scope>NUCLEOTIDE SEQUENCE</scope>
    <source>
        <strain evidence="10">CBS 247.69</strain>
    </source>
</reference>
<gene>
    <name evidence="10" type="ORF">BDZ94DRAFT_1159596</name>
</gene>
<evidence type="ECO:0000256" key="3">
    <source>
        <dbReference type="ARBA" id="ARBA00022448"/>
    </source>
</evidence>
<dbReference type="GO" id="GO:0043001">
    <property type="term" value="P:Golgi to plasma membrane protein transport"/>
    <property type="evidence" value="ECO:0007669"/>
    <property type="project" value="TreeGrafter"/>
</dbReference>
<keyword evidence="5" id="KW-0653">Protein transport</keyword>
<dbReference type="GO" id="GO:0006895">
    <property type="term" value="P:Golgi to endosome transport"/>
    <property type="evidence" value="ECO:0007669"/>
    <property type="project" value="TreeGrafter"/>
</dbReference>
<comment type="subcellular location">
    <subcellularLocation>
        <location evidence="1">Golgi apparatus membrane</location>
        <topology evidence="1">Multi-pass membrane protein</topology>
    </subcellularLocation>
</comment>
<dbReference type="Pfam" id="PF09801">
    <property type="entry name" value="SYS1"/>
    <property type="match status" value="2"/>
</dbReference>
<evidence type="ECO:0000256" key="1">
    <source>
        <dbReference type="ARBA" id="ARBA00004653"/>
    </source>
</evidence>
<feature type="transmembrane region" description="Helical" evidence="9">
    <location>
        <begin position="110"/>
        <end position="130"/>
    </location>
</feature>
<sequence length="219" mass="24950">MARTRNFNWDPIFLLSQIVSMQSLHYLTLSLLIPPLLSMFAEPISLNYEGGAANVGMIMDWREMAGRATVRGIHGEDRWSSYSWAWIGGKRVGYGLHEDRWDGRTDPMRGWIIAFCWIIACSADIYYLFALIRRPRLILDFALTLVFNHLVLTTYYSASIPTSLFFWLVMIGGSVLTVIVAEQLCVKREMNEGLIVPPVEADEEAADDMELGVLLPRRD</sequence>
<dbReference type="PANTHER" id="PTHR12952:SF0">
    <property type="entry name" value="PROTEIN SYS1 HOMOLOG"/>
    <property type="match status" value="1"/>
</dbReference>
<accession>A0A9P5YCW7</accession>
<comment type="similarity">
    <text evidence="2">Belongs to the SYS1 family.</text>
</comment>
<feature type="transmembrane region" description="Helical" evidence="9">
    <location>
        <begin position="12"/>
        <end position="33"/>
    </location>
</feature>
<keyword evidence="3" id="KW-0813">Transport</keyword>
<keyword evidence="7" id="KW-0333">Golgi apparatus</keyword>
<name>A0A9P5YCW7_9AGAR</name>
<dbReference type="GO" id="GO:0000139">
    <property type="term" value="C:Golgi membrane"/>
    <property type="evidence" value="ECO:0007669"/>
    <property type="project" value="UniProtKB-SubCell"/>
</dbReference>
<feature type="transmembrane region" description="Helical" evidence="9">
    <location>
        <begin position="137"/>
        <end position="158"/>
    </location>
</feature>
<keyword evidence="11" id="KW-1185">Reference proteome</keyword>
<evidence type="ECO:0000256" key="2">
    <source>
        <dbReference type="ARBA" id="ARBA00008160"/>
    </source>
</evidence>
<feature type="transmembrane region" description="Helical" evidence="9">
    <location>
        <begin position="164"/>
        <end position="181"/>
    </location>
</feature>
<evidence type="ECO:0000256" key="8">
    <source>
        <dbReference type="ARBA" id="ARBA00023136"/>
    </source>
</evidence>
<dbReference type="Proteomes" id="UP000807353">
    <property type="component" value="Unassembled WGS sequence"/>
</dbReference>
<dbReference type="InterPro" id="IPR019185">
    <property type="entry name" value="Integral_membrane_SYS1-rel"/>
</dbReference>
<keyword evidence="4 9" id="KW-0812">Transmembrane</keyword>
<evidence type="ECO:0000256" key="6">
    <source>
        <dbReference type="ARBA" id="ARBA00022989"/>
    </source>
</evidence>
<comment type="caution">
    <text evidence="10">The sequence shown here is derived from an EMBL/GenBank/DDBJ whole genome shotgun (WGS) entry which is preliminary data.</text>
</comment>
<evidence type="ECO:0000256" key="4">
    <source>
        <dbReference type="ARBA" id="ARBA00022692"/>
    </source>
</evidence>
<evidence type="ECO:0000256" key="7">
    <source>
        <dbReference type="ARBA" id="ARBA00023034"/>
    </source>
</evidence>
<keyword evidence="6 9" id="KW-1133">Transmembrane helix</keyword>
<dbReference type="AlphaFoldDB" id="A0A9P5YCW7"/>
<evidence type="ECO:0000313" key="10">
    <source>
        <dbReference type="EMBL" id="KAF9465556.1"/>
    </source>
</evidence>
<dbReference type="GO" id="GO:0034067">
    <property type="term" value="P:protein localization to Golgi apparatus"/>
    <property type="evidence" value="ECO:0007669"/>
    <property type="project" value="TreeGrafter"/>
</dbReference>